<evidence type="ECO:0000313" key="2">
    <source>
        <dbReference type="Proteomes" id="UP001144612"/>
    </source>
</evidence>
<dbReference type="EMBL" id="JAPQFJ010000003">
    <property type="protein sequence ID" value="MCY6957895.1"/>
    <property type="molecule type" value="Genomic_DNA"/>
</dbReference>
<comment type="caution">
    <text evidence="1">The sequence shown here is derived from an EMBL/GenBank/DDBJ whole genome shotgun (WGS) entry which is preliminary data.</text>
</comment>
<dbReference type="RefSeq" id="WP_268060297.1">
    <property type="nucleotide sequence ID" value="NZ_JAPQFJ010000003.1"/>
</dbReference>
<accession>A0ABT4D6H0</accession>
<name>A0ABT4D6H0_9CLOT</name>
<protein>
    <submittedName>
        <fullName evidence="1">Uncharacterized protein</fullName>
    </submittedName>
</protein>
<keyword evidence="2" id="KW-1185">Reference proteome</keyword>
<gene>
    <name evidence="1" type="ORF">OW729_04665</name>
</gene>
<evidence type="ECO:0000313" key="1">
    <source>
        <dbReference type="EMBL" id="MCY6957895.1"/>
    </source>
</evidence>
<organism evidence="1 2">
    <name type="scientific">Clostridium brassicae</name>
    <dbReference type="NCBI Taxonomy" id="2999072"/>
    <lineage>
        <taxon>Bacteria</taxon>
        <taxon>Bacillati</taxon>
        <taxon>Bacillota</taxon>
        <taxon>Clostridia</taxon>
        <taxon>Eubacteriales</taxon>
        <taxon>Clostridiaceae</taxon>
        <taxon>Clostridium</taxon>
    </lineage>
</organism>
<sequence length="57" mass="6965">MNELEILFNYMIDYLKGGWTFEDMKQIIKDYYCDPYLDLKCIELRDCMEALETEIIK</sequence>
<dbReference type="Proteomes" id="UP001144612">
    <property type="component" value="Unassembled WGS sequence"/>
</dbReference>
<proteinExistence type="predicted"/>
<reference evidence="1" key="1">
    <citation type="submission" date="2022-12" db="EMBL/GenBank/DDBJ databases">
        <title>Clostridium sp. nov., isolated from industrial wastewater.</title>
        <authorList>
            <person name="Jiayan W."/>
        </authorList>
    </citation>
    <scope>NUCLEOTIDE SEQUENCE</scope>
    <source>
        <strain evidence="1">ZC22-4</strain>
    </source>
</reference>